<dbReference type="EMBL" id="LSSN01000144">
    <property type="protein sequence ID" value="OMJ25592.1"/>
    <property type="molecule type" value="Genomic_DNA"/>
</dbReference>
<feature type="domain" description="Glutaredoxin" evidence="4">
    <location>
        <begin position="528"/>
        <end position="588"/>
    </location>
</feature>
<dbReference type="GO" id="GO:0005737">
    <property type="term" value="C:cytoplasm"/>
    <property type="evidence" value="ECO:0007669"/>
    <property type="project" value="TreeGrafter"/>
</dbReference>
<dbReference type="GO" id="GO:0034599">
    <property type="term" value="P:cellular response to oxidative stress"/>
    <property type="evidence" value="ECO:0007669"/>
    <property type="project" value="TreeGrafter"/>
</dbReference>
<keyword evidence="2" id="KW-0676">Redox-active center</keyword>
<comment type="caution">
    <text evidence="5">The sequence shown here is derived from an EMBL/GenBank/DDBJ whole genome shotgun (WGS) entry which is preliminary data.</text>
</comment>
<evidence type="ECO:0000259" key="4">
    <source>
        <dbReference type="Pfam" id="PF00462"/>
    </source>
</evidence>
<evidence type="ECO:0000313" key="5">
    <source>
        <dbReference type="EMBL" id="OMJ25592.1"/>
    </source>
</evidence>
<dbReference type="InterPro" id="IPR011767">
    <property type="entry name" value="GLR_AS"/>
</dbReference>
<gene>
    <name evidence="5" type="ORF">AYI70_g803</name>
</gene>
<organism evidence="5 6">
    <name type="scientific">Smittium culicis</name>
    <dbReference type="NCBI Taxonomy" id="133412"/>
    <lineage>
        <taxon>Eukaryota</taxon>
        <taxon>Fungi</taxon>
        <taxon>Fungi incertae sedis</taxon>
        <taxon>Zoopagomycota</taxon>
        <taxon>Kickxellomycotina</taxon>
        <taxon>Harpellomycetes</taxon>
        <taxon>Harpellales</taxon>
        <taxon>Legeriomycetaceae</taxon>
        <taxon>Smittium</taxon>
    </lineage>
</organism>
<dbReference type="SUPFAM" id="SSF52833">
    <property type="entry name" value="Thioredoxin-like"/>
    <property type="match status" value="2"/>
</dbReference>
<dbReference type="InterPro" id="IPR002109">
    <property type="entry name" value="Glutaredoxin"/>
</dbReference>
<dbReference type="Pfam" id="PF00462">
    <property type="entry name" value="Glutaredoxin"/>
    <property type="match status" value="1"/>
</dbReference>
<feature type="transmembrane region" description="Helical" evidence="3">
    <location>
        <begin position="12"/>
        <end position="32"/>
    </location>
</feature>
<keyword evidence="3" id="KW-0812">Transmembrane</keyword>
<evidence type="ECO:0000313" key="6">
    <source>
        <dbReference type="Proteomes" id="UP000187283"/>
    </source>
</evidence>
<protein>
    <submittedName>
        <fullName evidence="5">Glutaredoxin-1</fullName>
    </submittedName>
</protein>
<keyword evidence="6" id="KW-1185">Reference proteome</keyword>
<dbReference type="PROSITE" id="PS00195">
    <property type="entry name" value="GLUTAREDOXIN_1"/>
    <property type="match status" value="1"/>
</dbReference>
<reference evidence="5 6" key="1">
    <citation type="submission" date="2017-01" db="EMBL/GenBank/DDBJ databases">
        <authorList>
            <person name="Mah S.A."/>
            <person name="Swanson W.J."/>
            <person name="Moy G.W."/>
            <person name="Vacquier V.D."/>
        </authorList>
    </citation>
    <scope>NUCLEOTIDE SEQUENCE [LARGE SCALE GENOMIC DNA]</scope>
    <source>
        <strain evidence="5 6">GSMNP</strain>
    </source>
</reference>
<keyword evidence="3" id="KW-1133">Transmembrane helix</keyword>
<sequence length="616" mass="70077">MFRLKRSTKILLNRIALISVIVFVFYQARFYFFGSIHQENQAFESQSPALADISKNILLEYPNIIKPDQIILLSTSDSSQAEKIESYLKADPSFRIPYTKHDFTDYYLSHLLRKDTQQSFKTILFVNQVPLTFDQLDKLSNAEIRKKISKIMPSLLKNNPNKKRLSELEYSIDKKLSDAVSSNLILGIYLKSHPSFASDFDKICSQITKKYLINCSSFHIDPTSSSSPSNSDSNLKNLNSATFGSYDSPSIFFQNKFYSISEFSSLFNSGKFDSIFAEIRDKTTSESTKNFLNLLSENKVVLFLNPQISESMNIFKIFENYKNKLGLSYKPVWVSNSDFEYSLIKSKLPKSALTSKSHFPCIFLDGEFFADYSNFFKLFISGSLFDTFEKSSLLSSELVSKSIQDASQSINSLTKNNKYLILSTSDSSLTPKIRSAIRLLDPTETVEVYNVDEDSYDITIVKRAFEKKYINIHFPALFESTKIVAMGNDILSSLLSSNNLKSVLKELPQSTEHNKDSLISLINSHKAIMFSKTYCPFCRGAKALLDKYNVKYFVLEVNMEPNPLEIKDYLTEITKGHSSFPSIFINKVSIGGLSDLKEIEQSGKLAKLIDEFNLTQ</sequence>
<dbReference type="GO" id="GO:0015038">
    <property type="term" value="F:glutathione disulfide oxidoreductase activity"/>
    <property type="evidence" value="ECO:0007669"/>
    <property type="project" value="TreeGrafter"/>
</dbReference>
<dbReference type="PROSITE" id="PS51354">
    <property type="entry name" value="GLUTAREDOXIN_2"/>
    <property type="match status" value="2"/>
</dbReference>
<dbReference type="InterPro" id="IPR036249">
    <property type="entry name" value="Thioredoxin-like_sf"/>
</dbReference>
<dbReference type="CDD" id="cd03419">
    <property type="entry name" value="GRX_GRXh_1_2_like"/>
    <property type="match status" value="1"/>
</dbReference>
<accession>A0A1R1YFA9</accession>
<dbReference type="AlphaFoldDB" id="A0A1R1YFA9"/>
<dbReference type="PRINTS" id="PR00160">
    <property type="entry name" value="GLUTAREDOXIN"/>
</dbReference>
<dbReference type="Proteomes" id="UP000187283">
    <property type="component" value="Unassembled WGS sequence"/>
</dbReference>
<dbReference type="OrthoDB" id="418495at2759"/>
<keyword evidence="3" id="KW-0472">Membrane</keyword>
<proteinExistence type="predicted"/>
<evidence type="ECO:0000256" key="3">
    <source>
        <dbReference type="SAM" id="Phobius"/>
    </source>
</evidence>
<keyword evidence="1" id="KW-1015">Disulfide bond</keyword>
<dbReference type="PANTHER" id="PTHR45694:SF18">
    <property type="entry name" value="GLUTAREDOXIN-1-RELATED"/>
    <property type="match status" value="1"/>
</dbReference>
<evidence type="ECO:0000256" key="2">
    <source>
        <dbReference type="ARBA" id="ARBA00023284"/>
    </source>
</evidence>
<name>A0A1R1YFA9_9FUNG</name>
<dbReference type="InterPro" id="IPR014025">
    <property type="entry name" value="Glutaredoxin_subgr"/>
</dbReference>
<dbReference type="Gene3D" id="3.40.30.10">
    <property type="entry name" value="Glutaredoxin"/>
    <property type="match status" value="3"/>
</dbReference>
<dbReference type="STRING" id="133412.A0A1R1YFA9"/>
<evidence type="ECO:0000256" key="1">
    <source>
        <dbReference type="ARBA" id="ARBA00023157"/>
    </source>
</evidence>
<dbReference type="PANTHER" id="PTHR45694">
    <property type="entry name" value="GLUTAREDOXIN 2"/>
    <property type="match status" value="1"/>
</dbReference>